<gene>
    <name evidence="4" type="ORF">J4H92_11270</name>
</gene>
<protein>
    <submittedName>
        <fullName evidence="4">AAA family ATPase</fullName>
    </submittedName>
</protein>
<evidence type="ECO:0000256" key="1">
    <source>
        <dbReference type="SAM" id="Coils"/>
    </source>
</evidence>
<dbReference type="NCBIfam" id="NF041492">
    <property type="entry name" value="MobF"/>
    <property type="match status" value="1"/>
</dbReference>
<feature type="compositionally biased region" description="Basic and acidic residues" evidence="2">
    <location>
        <begin position="696"/>
        <end position="710"/>
    </location>
</feature>
<feature type="domain" description="TrwC relaxase" evidence="3">
    <location>
        <begin position="14"/>
        <end position="307"/>
    </location>
</feature>
<accession>A0A939MQ21</accession>
<dbReference type="InterPro" id="IPR014862">
    <property type="entry name" value="TrwC"/>
</dbReference>
<dbReference type="SUPFAM" id="SSF55464">
    <property type="entry name" value="Origin of replication-binding domain, RBD-like"/>
    <property type="match status" value="1"/>
</dbReference>
<proteinExistence type="predicted"/>
<feature type="region of interest" description="Disordered" evidence="2">
    <location>
        <begin position="673"/>
        <end position="723"/>
    </location>
</feature>
<dbReference type="Pfam" id="PF13604">
    <property type="entry name" value="AAA_30"/>
    <property type="match status" value="1"/>
</dbReference>
<feature type="compositionally biased region" description="Basic and acidic residues" evidence="2">
    <location>
        <begin position="1116"/>
        <end position="1136"/>
    </location>
</feature>
<name>A0A939MQ21_9MICO</name>
<sequence length="1149" mass="124634">MHGGVVFFRGTGADALRYVEADRLRADDYYRSDGTSGIQYAVLDATGETVSARDLSSEEYNGWVDWINPDTGERMGRPRAAGPDRQGSARFGEMTINGPKSLSIAAALHPDVSEALDRAQQDALAEIQRWLGQHSVTRVGGRGKQEVVPVEYMQVVGITHRTSRAGDPHRHIHMQIGTRVWAVGKWRALDTGALIKQQGAIRALGTAVIAAHPELAEVLDRHGLTLDPVTGEVVELEPFNALMSKRGEQVHRNLNRLEAEWNAAHPGETMGPVVFSRLTAQAWAHERPAKKPTTLREEEAWLTELREAGYDPATLRRPARPVPASPDELSVQRIASRALDRCAAGASAWNRHTVQEHATQIITEAGVRATSQELRDLITAATRLALEDCFSVLAPGAPTPEHVAHLTSLRVVQAETELRDLIAARVPDREPKPADVRAAAEARGLDAGQERAAAAVASADPLVIVEGAAGAGKTTMLGVVIEVAAEQGRPSRVVAPTKRAALVARDELGVPTASVAALVHAHGWRWNRDGVWSRLAPGDTDPETGNAYRGPSESARLAHGERVIVDEAGMLDQDTAIALLTVCAEAGATVALVGDRAQLAAVGRGGVLDMAAQLRGRTFDMAEVHRFADPAYAEVTLQMRDGRNPGAVFDQLAELGLVRLHTGGDELREHIAQERQNDEAVTGTSNDEARAVNSSIRDKRVARGEVDDRSTAYGNDGLPIGAGDLIQTRKNNTRLGVANRQQWIVQHVADDGTVTAREAGSGRKRPRTVRLPAEYVAEHAHLSYAATSYGVQGATVPASHTILTGSTSAASVYVGMTRGRESNLLHVVAEDLDQARVQFVAAMERDRADRGLADATRRAAEEVAGLIEHGPAQFVSDEIAALMQRAVTAEAQAERWQQIGAALADLNQRETAIREAASKTERQARSRAEQVRVEVTAPIVSAARTALAEWQQAEAAEQMAGEQMRAASWFGRRRARDEQDSAKARTYDVRQQLANEWGEPPRWNERPDAWVERVTRPKINTDPRLIQAEQAHGAARDEVLSRPERAQTARLAAFGRVFGAERVLRNRDAYLSTNPAQRATSAAQTAKYARAEAELLRSLTPAEAVARIGQTRAAEAAREEARRAAQERASRYDYGYRHTPPQSGPARGL</sequence>
<feature type="coiled-coil region" evidence="1">
    <location>
        <begin position="879"/>
        <end position="923"/>
    </location>
</feature>
<dbReference type="EMBL" id="JAGDYM010000013">
    <property type="protein sequence ID" value="MBO1902526.1"/>
    <property type="molecule type" value="Genomic_DNA"/>
</dbReference>
<evidence type="ECO:0000313" key="4">
    <source>
        <dbReference type="EMBL" id="MBO1902526.1"/>
    </source>
</evidence>
<dbReference type="Gene3D" id="3.40.50.300">
    <property type="entry name" value="P-loop containing nucleotide triphosphate hydrolases"/>
    <property type="match status" value="2"/>
</dbReference>
<evidence type="ECO:0000256" key="2">
    <source>
        <dbReference type="SAM" id="MobiDB-lite"/>
    </source>
</evidence>
<reference evidence="4" key="1">
    <citation type="submission" date="2021-03" db="EMBL/GenBank/DDBJ databases">
        <title>Leucobacter chromiisoli sp. nov., isolated from chromium-containing soil of chemical plant.</title>
        <authorList>
            <person name="Xu Z."/>
        </authorList>
    </citation>
    <scope>NUCLEOTIDE SEQUENCE</scope>
    <source>
        <strain evidence="4">S27</strain>
    </source>
</reference>
<comment type="caution">
    <text evidence="4">The sequence shown here is derived from an EMBL/GenBank/DDBJ whole genome shotgun (WGS) entry which is preliminary data.</text>
</comment>
<dbReference type="AlphaFoldDB" id="A0A939MQ21"/>
<dbReference type="Proteomes" id="UP000664382">
    <property type="component" value="Unassembled WGS sequence"/>
</dbReference>
<feature type="region of interest" description="Disordered" evidence="2">
    <location>
        <begin position="1116"/>
        <end position="1149"/>
    </location>
</feature>
<dbReference type="Gene3D" id="2.30.30.940">
    <property type="match status" value="1"/>
</dbReference>
<evidence type="ECO:0000313" key="5">
    <source>
        <dbReference type="Proteomes" id="UP000664382"/>
    </source>
</evidence>
<dbReference type="RefSeq" id="WP_208098414.1">
    <property type="nucleotide sequence ID" value="NZ_JAGDYM010000013.1"/>
</dbReference>
<organism evidence="4 5">
    <name type="scientific">Leucobacter weissii</name>
    <dbReference type="NCBI Taxonomy" id="1983706"/>
    <lineage>
        <taxon>Bacteria</taxon>
        <taxon>Bacillati</taxon>
        <taxon>Actinomycetota</taxon>
        <taxon>Actinomycetes</taxon>
        <taxon>Micrococcales</taxon>
        <taxon>Microbacteriaceae</taxon>
        <taxon>Leucobacter</taxon>
    </lineage>
</organism>
<dbReference type="InterPro" id="IPR027417">
    <property type="entry name" value="P-loop_NTPase"/>
</dbReference>
<dbReference type="Pfam" id="PF08751">
    <property type="entry name" value="TrwC"/>
    <property type="match status" value="1"/>
</dbReference>
<keyword evidence="1" id="KW-0175">Coiled coil</keyword>
<evidence type="ECO:0000259" key="3">
    <source>
        <dbReference type="Pfam" id="PF08751"/>
    </source>
</evidence>
<keyword evidence="5" id="KW-1185">Reference proteome</keyword>
<dbReference type="SUPFAM" id="SSF52540">
    <property type="entry name" value="P-loop containing nucleoside triphosphate hydrolases"/>
    <property type="match status" value="2"/>
</dbReference>